<dbReference type="EMBL" id="BAAALF010000076">
    <property type="protein sequence ID" value="GAA1246586.1"/>
    <property type="molecule type" value="Genomic_DNA"/>
</dbReference>
<dbReference type="InterPro" id="IPR016032">
    <property type="entry name" value="Sig_transdc_resp-reg_C-effctor"/>
</dbReference>
<evidence type="ECO:0000313" key="6">
    <source>
        <dbReference type="Proteomes" id="UP001500037"/>
    </source>
</evidence>
<dbReference type="InterPro" id="IPR027417">
    <property type="entry name" value="P-loop_NTPase"/>
</dbReference>
<reference evidence="5 6" key="1">
    <citation type="journal article" date="2019" name="Int. J. Syst. Evol. Microbiol.">
        <title>The Global Catalogue of Microorganisms (GCM) 10K type strain sequencing project: providing services to taxonomists for standard genome sequencing and annotation.</title>
        <authorList>
            <consortium name="The Broad Institute Genomics Platform"/>
            <consortium name="The Broad Institute Genome Sequencing Center for Infectious Disease"/>
            <person name="Wu L."/>
            <person name="Ma J."/>
        </authorList>
    </citation>
    <scope>NUCLEOTIDE SEQUENCE [LARGE SCALE GENOMIC DNA]</scope>
    <source>
        <strain evidence="5 6">JCM 13004</strain>
    </source>
</reference>
<dbReference type="SUPFAM" id="SSF46894">
    <property type="entry name" value="C-terminal effector domain of the bipartite response regulators"/>
    <property type="match status" value="1"/>
</dbReference>
<dbReference type="SUPFAM" id="SSF52540">
    <property type="entry name" value="P-loop containing nucleoside triphosphate hydrolases"/>
    <property type="match status" value="1"/>
</dbReference>
<dbReference type="PROSITE" id="PS50043">
    <property type="entry name" value="HTH_LUXR_2"/>
    <property type="match status" value="1"/>
</dbReference>
<keyword evidence="2" id="KW-0067">ATP-binding</keyword>
<dbReference type="PRINTS" id="PR00038">
    <property type="entry name" value="HTHLUXR"/>
</dbReference>
<feature type="compositionally biased region" description="Gly residues" evidence="3">
    <location>
        <begin position="800"/>
        <end position="817"/>
    </location>
</feature>
<evidence type="ECO:0000259" key="4">
    <source>
        <dbReference type="PROSITE" id="PS50043"/>
    </source>
</evidence>
<dbReference type="PROSITE" id="PS00622">
    <property type="entry name" value="HTH_LUXR_1"/>
    <property type="match status" value="1"/>
</dbReference>
<keyword evidence="1" id="KW-0547">Nucleotide-binding</keyword>
<feature type="domain" description="HTH luxR-type" evidence="4">
    <location>
        <begin position="820"/>
        <end position="885"/>
    </location>
</feature>
<dbReference type="CDD" id="cd06170">
    <property type="entry name" value="LuxR_C_like"/>
    <property type="match status" value="1"/>
</dbReference>
<dbReference type="PANTHER" id="PTHR16305">
    <property type="entry name" value="TESTICULAR SOLUBLE ADENYLYL CYCLASE"/>
    <property type="match status" value="1"/>
</dbReference>
<keyword evidence="6" id="KW-1185">Reference proteome</keyword>
<protein>
    <submittedName>
        <fullName evidence="5">LuxR family transcriptional regulator</fullName>
    </submittedName>
</protein>
<accession>A0ABN1WJM7</accession>
<dbReference type="Gene3D" id="1.10.10.10">
    <property type="entry name" value="Winged helix-like DNA-binding domain superfamily/Winged helix DNA-binding domain"/>
    <property type="match status" value="1"/>
</dbReference>
<dbReference type="Pfam" id="PF00196">
    <property type="entry name" value="GerE"/>
    <property type="match status" value="1"/>
</dbReference>
<dbReference type="InterPro" id="IPR011990">
    <property type="entry name" value="TPR-like_helical_dom_sf"/>
</dbReference>
<dbReference type="Gene3D" id="1.25.40.10">
    <property type="entry name" value="Tetratricopeptide repeat domain"/>
    <property type="match status" value="1"/>
</dbReference>
<dbReference type="PANTHER" id="PTHR16305:SF35">
    <property type="entry name" value="TRANSCRIPTIONAL ACTIVATOR DOMAIN"/>
    <property type="match status" value="1"/>
</dbReference>
<comment type="caution">
    <text evidence="5">The sequence shown here is derived from an EMBL/GenBank/DDBJ whole genome shotgun (WGS) entry which is preliminary data.</text>
</comment>
<feature type="region of interest" description="Disordered" evidence="3">
    <location>
        <begin position="794"/>
        <end position="819"/>
    </location>
</feature>
<dbReference type="InterPro" id="IPR000792">
    <property type="entry name" value="Tscrpt_reg_LuxR_C"/>
</dbReference>
<dbReference type="SMART" id="SM00421">
    <property type="entry name" value="HTH_LUXR"/>
    <property type="match status" value="1"/>
</dbReference>
<dbReference type="Proteomes" id="UP001500037">
    <property type="component" value="Unassembled WGS sequence"/>
</dbReference>
<evidence type="ECO:0000256" key="3">
    <source>
        <dbReference type="SAM" id="MobiDB-lite"/>
    </source>
</evidence>
<evidence type="ECO:0000313" key="5">
    <source>
        <dbReference type="EMBL" id="GAA1246586.1"/>
    </source>
</evidence>
<evidence type="ECO:0000256" key="1">
    <source>
        <dbReference type="ARBA" id="ARBA00022741"/>
    </source>
</evidence>
<evidence type="ECO:0000256" key="2">
    <source>
        <dbReference type="ARBA" id="ARBA00022840"/>
    </source>
</evidence>
<proteinExistence type="predicted"/>
<dbReference type="Gene3D" id="3.40.50.300">
    <property type="entry name" value="P-loop containing nucleotide triphosphate hydrolases"/>
    <property type="match status" value="1"/>
</dbReference>
<sequence length="885" mass="92313">MGRAAETEELLAALEGLGAGRGGAIALVGEPGIGKSALLSTATAHARAAGIRVVTVHGRHGFDLPEPVPGEATLVALDDLHLLAADRIAEVERLLHLVATAPVLCLPAYRQRQLSPALAAVLARAASAGLLDVRRLGPLSREQGLALLGDHPEAEEVQRASLGNPQYLKILAAGGEAGADATLAVLGELAELDGTALAVVQAAAVLGEPCHPELLAAVAGLEMTETLPALDTLARLDLVRPADTAAQLTLRHKAIGQVVYQRLEPSRRLALHRAAELVLAARAAPIARRAHHIVRAADPGRPEHVTTLIAAARDSLHSSPATAAEYLQAALCLLREGEPHWHEARVLLAQTRLLSGDAPQARALLDALRTAGPGRPAHQGGPTALADASRVERQLGRFTEAGAIARAGLTALADQDSATAAALHAELADYAYDLQDFATSRQHAETGAAIARRHHDRVGEANALAQASLGHLFTADLATARTRVARAAELLDASSDTTLLTNLEAAYQLGMTEGMLGRLADSERHLARGAALSRRTGQTYVRPKMLMSLANTQLRAGNLCGALATLDEAGPPVERAGNPATRAGLAVFRSEALLWRGGAGDPREVVVLADRAAAIADGQSPGWAVGVRCLVAGVVLLTGDPTRAGWLLLDAAGGTELPRLTTWRRTRFCDALAQIAQAEGDGDAVEHWARLARRSVDQLPSASRLGFAVRARMRAHALRGETEQALLSAQEASAHFAAGGERVEVARTLLAAAVLALDAGRGDQVADRLERAALLARQCGSGRLADEVAQQRERLAAQGQGQGHQGQGEGQGQGQGAGPLDEALATLTAREREIARLASTGLTSGEIAGALVLSVRTIDSHLGRIYRKLGVPNRASLTRALLGPV</sequence>
<gene>
    <name evidence="5" type="ORF">GCM10009665_41900</name>
</gene>
<organism evidence="5 6">
    <name type="scientific">Kitasatospora nipponensis</name>
    <dbReference type="NCBI Taxonomy" id="258049"/>
    <lineage>
        <taxon>Bacteria</taxon>
        <taxon>Bacillati</taxon>
        <taxon>Actinomycetota</taxon>
        <taxon>Actinomycetes</taxon>
        <taxon>Kitasatosporales</taxon>
        <taxon>Streptomycetaceae</taxon>
        <taxon>Kitasatospora</taxon>
    </lineage>
</organism>
<name>A0ABN1WJM7_9ACTN</name>
<dbReference type="InterPro" id="IPR036388">
    <property type="entry name" value="WH-like_DNA-bd_sf"/>
</dbReference>
<dbReference type="SUPFAM" id="SSF48452">
    <property type="entry name" value="TPR-like"/>
    <property type="match status" value="1"/>
</dbReference>